<dbReference type="PIRSF" id="PIRSF036409">
    <property type="entry name" value="EutP_PduV"/>
    <property type="match status" value="1"/>
</dbReference>
<evidence type="ECO:0000313" key="2">
    <source>
        <dbReference type="EMBL" id="MCW7753363.1"/>
    </source>
</evidence>
<evidence type="ECO:0000256" key="1">
    <source>
        <dbReference type="PIRNR" id="PIRNR036409"/>
    </source>
</evidence>
<dbReference type="CDD" id="cd00882">
    <property type="entry name" value="Ras_like_GTPase"/>
    <property type="match status" value="1"/>
</dbReference>
<protein>
    <submittedName>
        <fullName evidence="2">EutP/PduV family microcompartment system protein</fullName>
    </submittedName>
</protein>
<sequence>MSGVETGKKMLFIGENGAGKTALMEALSGKRSATRRPMAVEYCGRFVNTPGEFLENRRFYPAIITTSADCDVVVMVQDATRINSLFPPQFASLFTRRVVGVVSKVQMAGANADRAIRFLKSAGAREIVLWNSDTGEGLERLQAMLQ</sequence>
<dbReference type="Proteomes" id="UP001209681">
    <property type="component" value="Unassembled WGS sequence"/>
</dbReference>
<dbReference type="PANTHER" id="PTHR40453:SF1">
    <property type="entry name" value="PROTEIN YOEF"/>
    <property type="match status" value="1"/>
</dbReference>
<name>A0ABT3N7D1_9BACT</name>
<comment type="caution">
    <text evidence="2">The sequence shown here is derived from an EMBL/GenBank/DDBJ whole genome shotgun (WGS) entry which is preliminary data.</text>
</comment>
<dbReference type="InterPro" id="IPR012381">
    <property type="entry name" value="EutP_PduV"/>
</dbReference>
<keyword evidence="3" id="KW-1185">Reference proteome</keyword>
<organism evidence="2 3">
    <name type="scientific">Desulfobotulus pelophilus</name>
    <dbReference type="NCBI Taxonomy" id="2823377"/>
    <lineage>
        <taxon>Bacteria</taxon>
        <taxon>Pseudomonadati</taxon>
        <taxon>Thermodesulfobacteriota</taxon>
        <taxon>Desulfobacteria</taxon>
        <taxon>Desulfobacterales</taxon>
        <taxon>Desulfobacteraceae</taxon>
        <taxon>Desulfobotulus</taxon>
    </lineage>
</organism>
<dbReference type="PANTHER" id="PTHR40453">
    <property type="entry name" value="PROTEIN YOEF"/>
    <property type="match status" value="1"/>
</dbReference>
<dbReference type="InterPro" id="IPR027417">
    <property type="entry name" value="P-loop_NTPase"/>
</dbReference>
<comment type="similarity">
    <text evidence="1">Belongs to the EutP/PduV family.</text>
</comment>
<dbReference type="SUPFAM" id="SSF52540">
    <property type="entry name" value="P-loop containing nucleoside triphosphate hydrolases"/>
    <property type="match status" value="1"/>
</dbReference>
<gene>
    <name evidence="2" type="ORF">OOT00_05110</name>
</gene>
<accession>A0ABT3N7D1</accession>
<dbReference type="Pfam" id="PF10662">
    <property type="entry name" value="PduV-EutP"/>
    <property type="match status" value="1"/>
</dbReference>
<evidence type="ECO:0000313" key="3">
    <source>
        <dbReference type="Proteomes" id="UP001209681"/>
    </source>
</evidence>
<dbReference type="RefSeq" id="WP_265424231.1">
    <property type="nucleotide sequence ID" value="NZ_JAPFPW010000004.1"/>
</dbReference>
<dbReference type="Gene3D" id="3.40.50.300">
    <property type="entry name" value="P-loop containing nucleotide triphosphate hydrolases"/>
    <property type="match status" value="1"/>
</dbReference>
<keyword evidence="1" id="KW-0547">Nucleotide-binding</keyword>
<dbReference type="EMBL" id="JAPFPW010000004">
    <property type="protein sequence ID" value="MCW7753363.1"/>
    <property type="molecule type" value="Genomic_DNA"/>
</dbReference>
<proteinExistence type="inferred from homology"/>
<reference evidence="2 3" key="1">
    <citation type="submission" date="2022-11" db="EMBL/GenBank/DDBJ databases">
        <title>Desulfobotulus tamanensis H1 sp. nov. - anaerobic, alkaliphilic, sulphate reducing bacterium isolated from terrestrial mud volcano.</title>
        <authorList>
            <person name="Frolova A."/>
            <person name="Merkel A.Y."/>
            <person name="Slobodkin A.I."/>
        </authorList>
    </citation>
    <scope>NUCLEOTIDE SEQUENCE [LARGE SCALE GENOMIC DNA]</scope>
    <source>
        <strain evidence="2 3">H1</strain>
    </source>
</reference>